<feature type="region of interest" description="Disordered" evidence="1">
    <location>
        <begin position="72"/>
        <end position="100"/>
    </location>
</feature>
<keyword evidence="3" id="KW-1185">Reference proteome</keyword>
<sequence length="100" mass="11136">MLTRLDLSVFCPADLAICQGVFDQICAKRAFARATKEAELTANAVLVLFQNGFIEESDLFVAAMRFIDRNGGWRKASPFENPGRRGADLPRRAGVGQWHH</sequence>
<organism evidence="2 3">
    <name type="scientific">Mesorhizobium neociceri</name>
    <dbReference type="NCBI Taxonomy" id="1307853"/>
    <lineage>
        <taxon>Bacteria</taxon>
        <taxon>Pseudomonadati</taxon>
        <taxon>Pseudomonadota</taxon>
        <taxon>Alphaproteobacteria</taxon>
        <taxon>Hyphomicrobiales</taxon>
        <taxon>Phyllobacteriaceae</taxon>
        <taxon>Mesorhizobium</taxon>
    </lineage>
</organism>
<dbReference type="EMBL" id="JACDTY010000027">
    <property type="protein sequence ID" value="MBA1144772.1"/>
    <property type="molecule type" value="Genomic_DNA"/>
</dbReference>
<gene>
    <name evidence="2" type="ORF">H0241_31750</name>
</gene>
<reference evidence="2 3" key="1">
    <citation type="submission" date="2020-07" db="EMBL/GenBank/DDBJ databases">
        <title>Definition of the novel symbiovar canariense within Mesorhizobium novociceri, a new species of genus Mesorhizobium nodulating Cicer canariense in the Caldera de Taburiente National Park (La Palma, Canary Islands).</title>
        <authorList>
            <person name="Leon-Barrios M."/>
            <person name="Perez-Yepez J."/>
            <person name="Flores-Felix J.D."/>
            <person name="Ramirez-Baena M.H."/>
            <person name="Pulido-Suarez L."/>
            <person name="Igual J.M."/>
            <person name="Velazquez E."/>
            <person name="Peix A."/>
        </authorList>
    </citation>
    <scope>NUCLEOTIDE SEQUENCE [LARGE SCALE GENOMIC DNA]</scope>
    <source>
        <strain evidence="2 3">CCANP35</strain>
    </source>
</reference>
<evidence type="ECO:0000313" key="3">
    <source>
        <dbReference type="Proteomes" id="UP000558284"/>
    </source>
</evidence>
<feature type="compositionally biased region" description="Basic and acidic residues" evidence="1">
    <location>
        <begin position="82"/>
        <end position="91"/>
    </location>
</feature>
<protein>
    <submittedName>
        <fullName evidence="2">Uncharacterized protein</fullName>
    </submittedName>
</protein>
<dbReference type="AlphaFoldDB" id="A0A838BEM8"/>
<evidence type="ECO:0000313" key="2">
    <source>
        <dbReference type="EMBL" id="MBA1144772.1"/>
    </source>
</evidence>
<name>A0A838BEM8_9HYPH</name>
<dbReference type="Proteomes" id="UP000558284">
    <property type="component" value="Unassembled WGS sequence"/>
</dbReference>
<comment type="caution">
    <text evidence="2">The sequence shown here is derived from an EMBL/GenBank/DDBJ whole genome shotgun (WGS) entry which is preliminary data.</text>
</comment>
<proteinExistence type="predicted"/>
<accession>A0A838BEM8</accession>
<evidence type="ECO:0000256" key="1">
    <source>
        <dbReference type="SAM" id="MobiDB-lite"/>
    </source>
</evidence>
<dbReference type="RefSeq" id="WP_181061702.1">
    <property type="nucleotide sequence ID" value="NZ_JACDTY010000027.1"/>
</dbReference>